<evidence type="ECO:0000256" key="1">
    <source>
        <dbReference type="ARBA" id="ARBA00004571"/>
    </source>
</evidence>
<accession>A0A1L3ZXY6</accession>
<dbReference type="CDD" id="cd01347">
    <property type="entry name" value="ligand_gated_channel"/>
    <property type="match status" value="1"/>
</dbReference>
<evidence type="ECO:0000256" key="9">
    <source>
        <dbReference type="ARBA" id="ARBA00023077"/>
    </source>
</evidence>
<evidence type="ECO:0008006" key="20">
    <source>
        <dbReference type="Google" id="ProtNLM"/>
    </source>
</evidence>
<dbReference type="AlphaFoldDB" id="A0A1L3ZXY6"/>
<evidence type="ECO:0000256" key="15">
    <source>
        <dbReference type="SAM" id="SignalP"/>
    </source>
</evidence>
<name>A0A1L3ZXY6_9SPHN</name>
<keyword evidence="5 12" id="KW-0812">Transmembrane</keyword>
<evidence type="ECO:0000256" key="5">
    <source>
        <dbReference type="ARBA" id="ARBA00022692"/>
    </source>
</evidence>
<dbReference type="InterPro" id="IPR010917">
    <property type="entry name" value="TonB_rcpt_CS"/>
</dbReference>
<evidence type="ECO:0000256" key="2">
    <source>
        <dbReference type="ARBA" id="ARBA00022448"/>
    </source>
</evidence>
<evidence type="ECO:0000256" key="8">
    <source>
        <dbReference type="ARBA" id="ARBA00023065"/>
    </source>
</evidence>
<proteinExistence type="inferred from homology"/>
<evidence type="ECO:0000256" key="3">
    <source>
        <dbReference type="ARBA" id="ARBA00022452"/>
    </source>
</evidence>
<evidence type="ECO:0000256" key="13">
    <source>
        <dbReference type="PROSITE-ProRule" id="PRU10144"/>
    </source>
</evidence>
<dbReference type="Pfam" id="PF00593">
    <property type="entry name" value="TonB_dep_Rec_b-barrel"/>
    <property type="match status" value="1"/>
</dbReference>
<keyword evidence="4" id="KW-0410">Iron transport</keyword>
<evidence type="ECO:0000313" key="19">
    <source>
        <dbReference type="Proteomes" id="UP000182063"/>
    </source>
</evidence>
<dbReference type="InterPro" id="IPR039426">
    <property type="entry name" value="TonB-dep_rcpt-like"/>
</dbReference>
<dbReference type="GO" id="GO:0009279">
    <property type="term" value="C:cell outer membrane"/>
    <property type="evidence" value="ECO:0007669"/>
    <property type="project" value="UniProtKB-SubCell"/>
</dbReference>
<gene>
    <name evidence="18" type="ORF">BSL82_15430</name>
</gene>
<dbReference type="SUPFAM" id="SSF56935">
    <property type="entry name" value="Porins"/>
    <property type="match status" value="1"/>
</dbReference>
<keyword evidence="6 15" id="KW-0732">Signal</keyword>
<dbReference type="Proteomes" id="UP000182063">
    <property type="component" value="Chromosome"/>
</dbReference>
<evidence type="ECO:0000256" key="12">
    <source>
        <dbReference type="PROSITE-ProRule" id="PRU01360"/>
    </source>
</evidence>
<dbReference type="InterPro" id="IPR000531">
    <property type="entry name" value="Beta-barrel_TonB"/>
</dbReference>
<evidence type="ECO:0000256" key="10">
    <source>
        <dbReference type="ARBA" id="ARBA00023136"/>
    </source>
</evidence>
<dbReference type="PROSITE" id="PS52016">
    <property type="entry name" value="TONB_DEPENDENT_REC_3"/>
    <property type="match status" value="1"/>
</dbReference>
<evidence type="ECO:0000256" key="14">
    <source>
        <dbReference type="RuleBase" id="RU003357"/>
    </source>
</evidence>
<comment type="subcellular location">
    <subcellularLocation>
        <location evidence="1 12">Cell outer membrane</location>
        <topology evidence="1 12">Multi-pass membrane protein</topology>
    </subcellularLocation>
</comment>
<dbReference type="PANTHER" id="PTHR32552">
    <property type="entry name" value="FERRICHROME IRON RECEPTOR-RELATED"/>
    <property type="match status" value="1"/>
</dbReference>
<feature type="domain" description="TonB-dependent receptor-like beta-barrel" evidence="16">
    <location>
        <begin position="250"/>
        <end position="694"/>
    </location>
</feature>
<dbReference type="Gene3D" id="2.40.170.20">
    <property type="entry name" value="TonB-dependent receptor, beta-barrel domain"/>
    <property type="match status" value="1"/>
</dbReference>
<dbReference type="GO" id="GO:0006826">
    <property type="term" value="P:iron ion transport"/>
    <property type="evidence" value="ECO:0007669"/>
    <property type="project" value="UniProtKB-KW"/>
</dbReference>
<dbReference type="InterPro" id="IPR036942">
    <property type="entry name" value="Beta-barrel_TonB_sf"/>
</dbReference>
<feature type="short sequence motif" description="TonB C-terminal box" evidence="13">
    <location>
        <begin position="711"/>
        <end position="728"/>
    </location>
</feature>
<dbReference type="Pfam" id="PF07715">
    <property type="entry name" value="Plug"/>
    <property type="match status" value="1"/>
</dbReference>
<evidence type="ECO:0000256" key="6">
    <source>
        <dbReference type="ARBA" id="ARBA00022729"/>
    </source>
</evidence>
<feature type="chain" id="PRO_5013041056" description="TonB-dependent receptor" evidence="15">
    <location>
        <begin position="23"/>
        <end position="728"/>
    </location>
</feature>
<evidence type="ECO:0000256" key="7">
    <source>
        <dbReference type="ARBA" id="ARBA00023004"/>
    </source>
</evidence>
<evidence type="ECO:0000313" key="18">
    <source>
        <dbReference type="EMBL" id="API60503.1"/>
    </source>
</evidence>
<dbReference type="PANTHER" id="PTHR32552:SF81">
    <property type="entry name" value="TONB-DEPENDENT OUTER MEMBRANE RECEPTOR"/>
    <property type="match status" value="1"/>
</dbReference>
<feature type="domain" description="TonB-dependent receptor plug" evidence="17">
    <location>
        <begin position="63"/>
        <end position="168"/>
    </location>
</feature>
<keyword evidence="8" id="KW-0406">Ion transport</keyword>
<dbReference type="InterPro" id="IPR012910">
    <property type="entry name" value="Plug_dom"/>
</dbReference>
<dbReference type="STRING" id="1921510.BSL82_15430"/>
<evidence type="ECO:0000256" key="4">
    <source>
        <dbReference type="ARBA" id="ARBA00022496"/>
    </source>
</evidence>
<keyword evidence="7" id="KW-0408">Iron</keyword>
<dbReference type="PROSITE" id="PS01156">
    <property type="entry name" value="TONB_DEPENDENT_REC_2"/>
    <property type="match status" value="1"/>
</dbReference>
<feature type="signal peptide" evidence="15">
    <location>
        <begin position="1"/>
        <end position="22"/>
    </location>
</feature>
<keyword evidence="11 12" id="KW-0998">Cell outer membrane</keyword>
<evidence type="ECO:0000256" key="11">
    <source>
        <dbReference type="ARBA" id="ARBA00023237"/>
    </source>
</evidence>
<sequence length="728" mass="78427">MLSRFHGVGVSLVALAFASAAAAQEVRPGGGDTQLSADGDASSAVGGGVEDIVVTAQRRNENLQKVPIAVQAFSETELEAAGITSTVDLARITPGLTYGRGVGLGSPFLRGVGTSANGPGTENSVAVYVDGVYYATKASAVTDLESVERIEVLKGPQGTLFGRNASGGLIQIITADPSDDPELALKAGYANYDTVTLSGYGNLPLTDTLAANLSASYWNQGEGWGENIATGNDVNLTDKFNTRGKIKWEPSSSTRVTLVGDYAYLDTSVGLALQPLPGLKPALAGFFTGGKYDVDLDTDVGITSRSGGVSLKVEHEFSFADFLSISAWRGTHYTFVLDNDYTAVPRQTSIADAREDQYSQEFQFSGGTPSTLQWTAGVYLFSYDGNQTFTNRGIGFPTLQYSGLHGRQRAASQAVYAQVTKELFPRTRLTVGGRYTWEKRKLDGYFLSASLAGVVTTTPVPDQKTSFKKPTWRVALEHDFADDVLGYLSYNRGFKSGVYNILSLTGAPVRPEIVDAYEAGLKTTFLDRKVRLNVAAFRYGFQDIQLGSFALAGSISLRNAARAEIYGIDVDFEVAPTSRLRLSGSAEWLHARFTSFPGAPAAVPLPTGGNSTANIDASGNHMIRAPSFTANAAVNYTVPVGDGEIDFNLNYTYSSKSYQEFDEYLFVPELSLVNAQIAWQINDMYKISIWGRNLTNKFYYYNMSAVNLASTGSAADPRTYGVNFEVRF</sequence>
<keyword evidence="2 12" id="KW-0813">Transport</keyword>
<organism evidence="18 19">
    <name type="scientific">Tardibacter chloracetimidivorans</name>
    <dbReference type="NCBI Taxonomy" id="1921510"/>
    <lineage>
        <taxon>Bacteria</taxon>
        <taxon>Pseudomonadati</taxon>
        <taxon>Pseudomonadota</taxon>
        <taxon>Alphaproteobacteria</taxon>
        <taxon>Sphingomonadales</taxon>
        <taxon>Sphingomonadaceae</taxon>
        <taxon>Tardibacter</taxon>
    </lineage>
</organism>
<keyword evidence="19" id="KW-1185">Reference proteome</keyword>
<keyword evidence="9 14" id="KW-0798">TonB box</keyword>
<comment type="similarity">
    <text evidence="12 14">Belongs to the TonB-dependent receptor family.</text>
</comment>
<dbReference type="EMBL" id="CP018221">
    <property type="protein sequence ID" value="API60503.1"/>
    <property type="molecule type" value="Genomic_DNA"/>
</dbReference>
<keyword evidence="10 12" id="KW-0472">Membrane</keyword>
<keyword evidence="3 12" id="KW-1134">Transmembrane beta strand</keyword>
<dbReference type="KEGG" id="sphj:BSL82_15430"/>
<reference evidence="19" key="1">
    <citation type="submission" date="2016-11" db="EMBL/GenBank/DDBJ databases">
        <title>Complete Genome Sequence of alachlor-degrading Sphingomonas sp. strain JJ-A5.</title>
        <authorList>
            <person name="Lee H."/>
            <person name="Ka J.-O."/>
        </authorList>
    </citation>
    <scope>NUCLEOTIDE SEQUENCE [LARGE SCALE GENOMIC DNA]</scope>
    <source>
        <strain evidence="19">JJ-A5</strain>
    </source>
</reference>
<evidence type="ECO:0000259" key="17">
    <source>
        <dbReference type="Pfam" id="PF07715"/>
    </source>
</evidence>
<evidence type="ECO:0000259" key="16">
    <source>
        <dbReference type="Pfam" id="PF00593"/>
    </source>
</evidence>
<protein>
    <recommendedName>
        <fullName evidence="20">TonB-dependent receptor</fullName>
    </recommendedName>
</protein>